<keyword evidence="1" id="KW-0472">Membrane</keyword>
<gene>
    <name evidence="3" type="ORF">HKD39_13510</name>
</gene>
<proteinExistence type="predicted"/>
<evidence type="ECO:0000256" key="1">
    <source>
        <dbReference type="SAM" id="Phobius"/>
    </source>
</evidence>
<comment type="caution">
    <text evidence="3">The sequence shown here is derived from an EMBL/GenBank/DDBJ whole genome shotgun (WGS) entry which is preliminary data.</text>
</comment>
<dbReference type="InterPro" id="IPR029058">
    <property type="entry name" value="AB_hydrolase_fold"/>
</dbReference>
<organism evidence="3 4">
    <name type="scientific">Nakamurella aerolata</name>
    <dbReference type="NCBI Taxonomy" id="1656892"/>
    <lineage>
        <taxon>Bacteria</taxon>
        <taxon>Bacillati</taxon>
        <taxon>Actinomycetota</taxon>
        <taxon>Actinomycetes</taxon>
        <taxon>Nakamurellales</taxon>
        <taxon>Nakamurellaceae</taxon>
        <taxon>Nakamurella</taxon>
    </lineage>
</organism>
<keyword evidence="1" id="KW-0812">Transmembrane</keyword>
<protein>
    <recommendedName>
        <fullName evidence="2">Cbl-PTB domain-containing protein</fullName>
    </recommendedName>
</protein>
<sequence>MIITAAIWLAFVAAAVRPPWRRGSLGFAVFVATMSFNEIPAVFLGVFIASMLSSPWPGELHHWLIVALLASATTAGLIWLQVRARTTIRVLDIGLADGLGGQSRGKHHELRRTVRPTEVWVRGLLLPFQRRARHVMRQRNLTYGPDRAHRVDVYARPTTGDARPVLIHLHGGGFVSGRKSRESITGSSQWRV</sequence>
<dbReference type="AlphaFoldDB" id="A0A849AE26"/>
<feature type="transmembrane region" description="Helical" evidence="1">
    <location>
        <begin position="25"/>
        <end position="48"/>
    </location>
</feature>
<name>A0A849AE26_9ACTN</name>
<feature type="domain" description="Cbl-PTB" evidence="2">
    <location>
        <begin position="1"/>
        <end position="168"/>
    </location>
</feature>
<keyword evidence="1" id="KW-1133">Transmembrane helix</keyword>
<dbReference type="Proteomes" id="UP000562984">
    <property type="component" value="Unassembled WGS sequence"/>
</dbReference>
<dbReference type="Gene3D" id="3.40.50.1820">
    <property type="entry name" value="alpha/beta hydrolase"/>
    <property type="match status" value="1"/>
</dbReference>
<keyword evidence="4" id="KW-1185">Reference proteome</keyword>
<reference evidence="3 4" key="1">
    <citation type="submission" date="2020-05" db="EMBL/GenBank/DDBJ databases">
        <title>Nakamurella sp. DB0629 isolated from air conditioner.</title>
        <authorList>
            <person name="Kim D.H."/>
            <person name="Kim D.-U."/>
        </authorList>
    </citation>
    <scope>NUCLEOTIDE SEQUENCE [LARGE SCALE GENOMIC DNA]</scope>
    <source>
        <strain evidence="3 4">DB0629</strain>
    </source>
</reference>
<dbReference type="SUPFAM" id="SSF53474">
    <property type="entry name" value="alpha/beta-Hydrolases"/>
    <property type="match status" value="1"/>
</dbReference>
<dbReference type="RefSeq" id="WP_171200393.1">
    <property type="nucleotide sequence ID" value="NZ_JABEND010000007.1"/>
</dbReference>
<feature type="transmembrane region" description="Helical" evidence="1">
    <location>
        <begin position="60"/>
        <end position="80"/>
    </location>
</feature>
<evidence type="ECO:0000313" key="4">
    <source>
        <dbReference type="Proteomes" id="UP000562984"/>
    </source>
</evidence>
<dbReference type="InterPro" id="IPR024159">
    <property type="entry name" value="Cbl_PTB"/>
</dbReference>
<evidence type="ECO:0000313" key="3">
    <source>
        <dbReference type="EMBL" id="NNG36710.1"/>
    </source>
</evidence>
<dbReference type="EMBL" id="JABEND010000007">
    <property type="protein sequence ID" value="NNG36710.1"/>
    <property type="molecule type" value="Genomic_DNA"/>
</dbReference>
<dbReference type="GO" id="GO:0001784">
    <property type="term" value="F:phosphotyrosine residue binding"/>
    <property type="evidence" value="ECO:0007669"/>
    <property type="project" value="InterPro"/>
</dbReference>
<accession>A0A849AE26</accession>
<dbReference type="PROSITE" id="PS51506">
    <property type="entry name" value="CBL_PTB"/>
    <property type="match status" value="1"/>
</dbReference>
<evidence type="ECO:0000259" key="2">
    <source>
        <dbReference type="PROSITE" id="PS51506"/>
    </source>
</evidence>